<sequence length="148" mass="15883">MVAVESSVVDIVDLPDRTRRLGPGETIDIGSLTVETIGGQHAVIHRDYPRIGNVGFVFRAESEPSVLHPGDSLDAVAEGIDIALIPAFGPWAATRETIDFARAVAAPRGFLIHDGLLNERGLGLIDKHVSALSSTQLIDVRDTRPWAV</sequence>
<comment type="caution">
    <text evidence="1">The sequence shown here is derived from an EMBL/GenBank/DDBJ whole genome shotgun (WGS) entry which is preliminary data.</text>
</comment>
<dbReference type="AlphaFoldDB" id="A0A645G8Z1"/>
<dbReference type="Gene3D" id="3.60.15.10">
    <property type="entry name" value="Ribonuclease Z/Hydroxyacylglutathione hydrolase-like"/>
    <property type="match status" value="1"/>
</dbReference>
<dbReference type="Pfam" id="PF13483">
    <property type="entry name" value="Lactamase_B_3"/>
    <property type="match status" value="1"/>
</dbReference>
<evidence type="ECO:0000313" key="1">
    <source>
        <dbReference type="EMBL" id="MPN20383.1"/>
    </source>
</evidence>
<protein>
    <recommendedName>
        <fullName evidence="2">Metallo-beta-lactamase domain-containing protein</fullName>
    </recommendedName>
</protein>
<reference evidence="1" key="1">
    <citation type="submission" date="2019-08" db="EMBL/GenBank/DDBJ databases">
        <authorList>
            <person name="Kucharzyk K."/>
            <person name="Murdoch R.W."/>
            <person name="Higgins S."/>
            <person name="Loffler F."/>
        </authorList>
    </citation>
    <scope>NUCLEOTIDE SEQUENCE</scope>
</reference>
<dbReference type="InterPro" id="IPR036866">
    <property type="entry name" value="RibonucZ/Hydroxyglut_hydro"/>
</dbReference>
<evidence type="ECO:0008006" key="2">
    <source>
        <dbReference type="Google" id="ProtNLM"/>
    </source>
</evidence>
<organism evidence="1">
    <name type="scientific">bioreactor metagenome</name>
    <dbReference type="NCBI Taxonomy" id="1076179"/>
    <lineage>
        <taxon>unclassified sequences</taxon>
        <taxon>metagenomes</taxon>
        <taxon>ecological metagenomes</taxon>
    </lineage>
</organism>
<dbReference type="EMBL" id="VSSQ01068136">
    <property type="protein sequence ID" value="MPN20383.1"/>
    <property type="molecule type" value="Genomic_DNA"/>
</dbReference>
<accession>A0A645G8Z1</accession>
<dbReference type="SUPFAM" id="SSF56281">
    <property type="entry name" value="Metallo-hydrolase/oxidoreductase"/>
    <property type="match status" value="1"/>
</dbReference>
<name>A0A645G8Z1_9ZZZZ</name>
<proteinExistence type="predicted"/>
<gene>
    <name evidence="1" type="ORF">SDC9_167762</name>
</gene>